<proteinExistence type="predicted"/>
<comment type="caution">
    <text evidence="1">The sequence shown here is derived from an EMBL/GenBank/DDBJ whole genome shotgun (WGS) entry which is preliminary data.</text>
</comment>
<reference evidence="1" key="1">
    <citation type="submission" date="2021-03" db="EMBL/GenBank/DDBJ databases">
        <title>Draft genome sequence of rust myrtle Austropuccinia psidii MF-1, a brazilian biotype.</title>
        <authorList>
            <person name="Quecine M.C."/>
            <person name="Pachon D.M.R."/>
            <person name="Bonatelli M.L."/>
            <person name="Correr F.H."/>
            <person name="Franceschini L.M."/>
            <person name="Leite T.F."/>
            <person name="Margarido G.R.A."/>
            <person name="Almeida C.A."/>
            <person name="Ferrarezi J.A."/>
            <person name="Labate C.A."/>
        </authorList>
    </citation>
    <scope>NUCLEOTIDE SEQUENCE</scope>
    <source>
        <strain evidence="1">MF-1</strain>
    </source>
</reference>
<name>A0A9Q3HJH3_9BASI</name>
<sequence>MFRNKLRDSKSSPQSVTNFKGGCFSYSVWQFPGGYQRTIGGPQPPGPAGIGLSILIRTILMEILRGYNSFKLFTRHEVLSIPWTTQLGHTGSNQACCIALAHLGQFIFYFGNSVTQFNSPDG</sequence>
<organism evidence="1 2">
    <name type="scientific">Austropuccinia psidii MF-1</name>
    <dbReference type="NCBI Taxonomy" id="1389203"/>
    <lineage>
        <taxon>Eukaryota</taxon>
        <taxon>Fungi</taxon>
        <taxon>Dikarya</taxon>
        <taxon>Basidiomycota</taxon>
        <taxon>Pucciniomycotina</taxon>
        <taxon>Pucciniomycetes</taxon>
        <taxon>Pucciniales</taxon>
        <taxon>Sphaerophragmiaceae</taxon>
        <taxon>Austropuccinia</taxon>
    </lineage>
</organism>
<dbReference type="EMBL" id="AVOT02019866">
    <property type="protein sequence ID" value="MBW0507701.1"/>
    <property type="molecule type" value="Genomic_DNA"/>
</dbReference>
<accession>A0A9Q3HJH3</accession>
<evidence type="ECO:0000313" key="1">
    <source>
        <dbReference type="EMBL" id="MBW0507701.1"/>
    </source>
</evidence>
<dbReference type="AlphaFoldDB" id="A0A9Q3HJH3"/>
<dbReference type="Proteomes" id="UP000765509">
    <property type="component" value="Unassembled WGS sequence"/>
</dbReference>
<evidence type="ECO:0000313" key="2">
    <source>
        <dbReference type="Proteomes" id="UP000765509"/>
    </source>
</evidence>
<keyword evidence="2" id="KW-1185">Reference proteome</keyword>
<gene>
    <name evidence="1" type="ORF">O181_047416</name>
</gene>
<protein>
    <submittedName>
        <fullName evidence="1">Uncharacterized protein</fullName>
    </submittedName>
</protein>